<name>A0ABU1F411_9RHOB</name>
<keyword evidence="2" id="KW-0964">Secreted</keyword>
<dbReference type="PANTHER" id="PTHR38340:SF1">
    <property type="entry name" value="S-LAYER PROTEIN"/>
    <property type="match status" value="1"/>
</dbReference>
<dbReference type="EMBL" id="JAVKPH010000002">
    <property type="protein sequence ID" value="MDR5651596.1"/>
    <property type="molecule type" value="Genomic_DNA"/>
</dbReference>
<dbReference type="PANTHER" id="PTHR38340">
    <property type="entry name" value="S-LAYER PROTEIN"/>
    <property type="match status" value="1"/>
</dbReference>
<proteinExistence type="predicted"/>
<evidence type="ECO:0000313" key="3">
    <source>
        <dbReference type="EMBL" id="MDR5651596.1"/>
    </source>
</evidence>
<gene>
    <name evidence="3" type="ORF">RGD00_03200</name>
</gene>
<evidence type="ECO:0000313" key="4">
    <source>
        <dbReference type="Proteomes" id="UP001247754"/>
    </source>
</evidence>
<dbReference type="InterPro" id="IPR011049">
    <property type="entry name" value="Serralysin-like_metalloprot_C"/>
</dbReference>
<dbReference type="PROSITE" id="PS00330">
    <property type="entry name" value="HEMOLYSIN_CALCIUM"/>
    <property type="match status" value="3"/>
</dbReference>
<dbReference type="InterPro" id="IPR001343">
    <property type="entry name" value="Hemolysn_Ca-bd"/>
</dbReference>
<dbReference type="RefSeq" id="WP_310455813.1">
    <property type="nucleotide sequence ID" value="NZ_JAVKPH010000002.1"/>
</dbReference>
<sequence length="306" mass="31896">MRGTEAIVTGSDESEVLFGTAQDDVITALGGDDTIHGRAGNDMIDIGTGANYVHAGAGDDTVIHTLGAAQTLIGGAGTDTLVVQANGNTPVYLVLNAGRVDDGQLSDITGFEIFDVRGGDGDDFVSFGKYDDTFTGGSGNDTAYGGGGRDRLRGGLGDDVLYGGTGGDRLYGERGNDQLFGGNGNDTLVGGRGYDTLTGGAGADLFLFNQADYGGSVITDFQTGVDRIEYWSGWLGIEYSGQVDPAMFSVGAAVGGHAQFVLIYWAQFDETWLHWDDNGDDPSGGTYGLMRFTGNVAMAAEDLFLY</sequence>
<dbReference type="Gene3D" id="2.150.10.10">
    <property type="entry name" value="Serralysin-like metalloprotease, C-terminal"/>
    <property type="match status" value="3"/>
</dbReference>
<keyword evidence="4" id="KW-1185">Reference proteome</keyword>
<protein>
    <submittedName>
        <fullName evidence="3">Calcium-binding protein</fullName>
    </submittedName>
</protein>
<organism evidence="3 4">
    <name type="scientific">Ruixingdingia sedimenti</name>
    <dbReference type="NCBI Taxonomy" id="3073604"/>
    <lineage>
        <taxon>Bacteria</taxon>
        <taxon>Pseudomonadati</taxon>
        <taxon>Pseudomonadota</taxon>
        <taxon>Alphaproteobacteria</taxon>
        <taxon>Rhodobacterales</taxon>
        <taxon>Paracoccaceae</taxon>
        <taxon>Ruixingdingia</taxon>
    </lineage>
</organism>
<reference evidence="3 4" key="1">
    <citation type="submission" date="2023-09" db="EMBL/GenBank/DDBJ databases">
        <title>Xinfangfangia sedmenti sp. nov., isolated the sedment.</title>
        <authorList>
            <person name="Xu L."/>
        </authorList>
    </citation>
    <scope>NUCLEOTIDE SEQUENCE [LARGE SCALE GENOMIC DNA]</scope>
    <source>
        <strain evidence="3 4">LG-4</strain>
    </source>
</reference>
<dbReference type="Pfam" id="PF00353">
    <property type="entry name" value="HemolysinCabind"/>
    <property type="match status" value="4"/>
</dbReference>
<dbReference type="InterPro" id="IPR018511">
    <property type="entry name" value="Hemolysin-typ_Ca-bd_CS"/>
</dbReference>
<dbReference type="Proteomes" id="UP001247754">
    <property type="component" value="Unassembled WGS sequence"/>
</dbReference>
<dbReference type="InterPro" id="IPR050557">
    <property type="entry name" value="RTX_toxin/Mannuronan_C5-epim"/>
</dbReference>
<comment type="caution">
    <text evidence="3">The sequence shown here is derived from an EMBL/GenBank/DDBJ whole genome shotgun (WGS) entry which is preliminary data.</text>
</comment>
<dbReference type="PRINTS" id="PR00313">
    <property type="entry name" value="CABNDNGRPT"/>
</dbReference>
<comment type="subcellular location">
    <subcellularLocation>
        <location evidence="1">Secreted</location>
    </subcellularLocation>
</comment>
<accession>A0ABU1F411</accession>
<dbReference type="SUPFAM" id="SSF51120">
    <property type="entry name" value="beta-Roll"/>
    <property type="match status" value="2"/>
</dbReference>
<evidence type="ECO:0000256" key="1">
    <source>
        <dbReference type="ARBA" id="ARBA00004613"/>
    </source>
</evidence>
<evidence type="ECO:0000256" key="2">
    <source>
        <dbReference type="ARBA" id="ARBA00022525"/>
    </source>
</evidence>